<dbReference type="Proteomes" id="UP000494115">
    <property type="component" value="Unassembled WGS sequence"/>
</dbReference>
<comment type="subcellular location">
    <subcellularLocation>
        <location evidence="1">Periplasm</location>
    </subcellularLocation>
</comment>
<dbReference type="GO" id="GO:0042597">
    <property type="term" value="C:periplasmic space"/>
    <property type="evidence" value="ECO:0007669"/>
    <property type="project" value="UniProtKB-SubCell"/>
</dbReference>
<name>A0A6S7BLK1_9BURK</name>
<evidence type="ECO:0000256" key="1">
    <source>
        <dbReference type="ARBA" id="ARBA00004418"/>
    </source>
</evidence>
<keyword evidence="5" id="KW-1185">Reference proteome</keyword>
<dbReference type="EMBL" id="CADIKM010000053">
    <property type="protein sequence ID" value="CAB3803276.1"/>
    <property type="molecule type" value="Genomic_DNA"/>
</dbReference>
<dbReference type="Gene3D" id="2.160.20.10">
    <property type="entry name" value="Single-stranded right-handed beta-helix, Pectin lyase-like"/>
    <property type="match status" value="1"/>
</dbReference>
<evidence type="ECO:0000313" key="4">
    <source>
        <dbReference type="EMBL" id="CAB3803276.1"/>
    </source>
</evidence>
<dbReference type="InterPro" id="IPR008972">
    <property type="entry name" value="Cupredoxin"/>
</dbReference>
<dbReference type="Pfam" id="PF17963">
    <property type="entry name" value="Big_9"/>
    <property type="match status" value="2"/>
</dbReference>
<reference evidence="4 5" key="1">
    <citation type="submission" date="2020-04" db="EMBL/GenBank/DDBJ databases">
        <authorList>
            <person name="De Canck E."/>
        </authorList>
    </citation>
    <scope>NUCLEOTIDE SEQUENCE [LARGE SCALE GENOMIC DNA]</scope>
    <source>
        <strain evidence="4 5">LMG 28138</strain>
    </source>
</reference>
<dbReference type="Gene3D" id="2.60.40.3440">
    <property type="match status" value="1"/>
</dbReference>
<gene>
    <name evidence="4" type="ORF">LMG28138_05317</name>
</gene>
<feature type="chain" id="PRO_5028935965" description="RapA2 cadherin-like domain-containing protein" evidence="3">
    <location>
        <begin position="28"/>
        <end position="2607"/>
    </location>
</feature>
<dbReference type="SUPFAM" id="SSF117074">
    <property type="entry name" value="Hypothetical protein PA1324"/>
    <property type="match status" value="1"/>
</dbReference>
<evidence type="ECO:0000256" key="2">
    <source>
        <dbReference type="SAM" id="MobiDB-lite"/>
    </source>
</evidence>
<dbReference type="Gene3D" id="2.60.40.420">
    <property type="entry name" value="Cupredoxins - blue copper proteins"/>
    <property type="match status" value="1"/>
</dbReference>
<evidence type="ECO:0008006" key="6">
    <source>
        <dbReference type="Google" id="ProtNLM"/>
    </source>
</evidence>
<dbReference type="Gene3D" id="2.60.40.10">
    <property type="entry name" value="Immunoglobulins"/>
    <property type="match status" value="3"/>
</dbReference>
<feature type="signal peptide" evidence="3">
    <location>
        <begin position="1"/>
        <end position="27"/>
    </location>
</feature>
<dbReference type="InterPro" id="IPR012334">
    <property type="entry name" value="Pectin_lyas_fold"/>
</dbReference>
<protein>
    <recommendedName>
        <fullName evidence="6">RapA2 cadherin-like domain-containing protein</fullName>
    </recommendedName>
</protein>
<feature type="region of interest" description="Disordered" evidence="2">
    <location>
        <begin position="130"/>
        <end position="149"/>
    </location>
</feature>
<dbReference type="SUPFAM" id="SSF49503">
    <property type="entry name" value="Cupredoxins"/>
    <property type="match status" value="1"/>
</dbReference>
<evidence type="ECO:0000313" key="5">
    <source>
        <dbReference type="Proteomes" id="UP000494115"/>
    </source>
</evidence>
<dbReference type="SUPFAM" id="SSF51126">
    <property type="entry name" value="Pectin lyase-like"/>
    <property type="match status" value="1"/>
</dbReference>
<proteinExistence type="predicted"/>
<dbReference type="InterPro" id="IPR011050">
    <property type="entry name" value="Pectin_lyase_fold/virulence"/>
</dbReference>
<dbReference type="RefSeq" id="WP_175107886.1">
    <property type="nucleotide sequence ID" value="NZ_CADIKM010000053.1"/>
</dbReference>
<organism evidence="4 5">
    <name type="scientific">Pararobbsia alpina</name>
    <dbReference type="NCBI Taxonomy" id="621374"/>
    <lineage>
        <taxon>Bacteria</taxon>
        <taxon>Pseudomonadati</taxon>
        <taxon>Pseudomonadota</taxon>
        <taxon>Betaproteobacteria</taxon>
        <taxon>Burkholderiales</taxon>
        <taxon>Burkholderiaceae</taxon>
        <taxon>Pararobbsia</taxon>
    </lineage>
</organism>
<accession>A0A6S7BLK1</accession>
<dbReference type="InterPro" id="IPR006626">
    <property type="entry name" value="PbH1"/>
</dbReference>
<evidence type="ECO:0000256" key="3">
    <source>
        <dbReference type="SAM" id="SignalP"/>
    </source>
</evidence>
<keyword evidence="3" id="KW-0732">Signal</keyword>
<dbReference type="InterPro" id="IPR013783">
    <property type="entry name" value="Ig-like_fold"/>
</dbReference>
<dbReference type="SMART" id="SM00710">
    <property type="entry name" value="PbH1"/>
    <property type="match status" value="6"/>
</dbReference>
<sequence length="2607" mass="268336">MRTTILNKILRAGTMLVMLTLTGAASAQVVVNLTAQRTATTLPDGSLVPMWGYCYTPDPATAASNPNAVSDGVACTGSAAPLWAPGPTITVAAGSGTTPLLTINLTNALPTPTSIVVLGQTGGGLGAVTREASPRHPSQTVTWPAAGAGTSTFTPPAQAARARSFAPEAAAKTTSATTASYSWTTLKPGTYLYETGSHPSIQAPMGLYGMLIVTAPADTSGTAPVAQAYPGIKYDAAAALLFSEIDPVQNAAVDAVAANAATSGSAINEYPPVGTDLTTCVLSPVVSAAAATCLPPAVNYSPRYFLINGRAFDPTAPGNSTLAVPGAAASGNLLLRFANAGLRTHVPSSVGLRMSLVAEDGNPVPGNPKLQNEALLTAGKTYDAIVKPPLLAGAASPTYAALTVPIYDRELSLTSGGTPNGGMQAYVQINGAGAAAGQPGGTPAVASGIRAVNDVFTAASGAIFSGNVIANDIGVTSVALVSQPKNGTVAFSASTPGAFVYTPTGGACGNDSFTYNGNGGSTNTATVSIIAGGAGCSPVVLSQSFASKVSSLMTVAHPGVLAGATDPDKLALSATLNPANNTCGPVRLLSDGSFTAQPNPTQPAQCSFQYTATNSRNVSSAPATVTLSFPPGTGFAVSVLDTQTRQSIPLDAGTPGSIPSTGQADYSWVLEEDTTFVHSGDPLQASKDGTLATNFHKSYMPLVASGCTGARSCGDSNTQGGQSLPALGLARARSFPGDVALDPTKRYYLSVSPADAADGVVAQPNANPPGAGQTGHGMGGVSIVPGAIPADPKTGKPTVTVLSPQNPLPVANLSVFAFEDNNPTNGSVDEGEAGLGGFQVIIYDVRGSTGDAAGQMTYDLAGMPLRNGLLGGPGCKAYDRPVPVGTIYTCPNAPDRGPAPSRGNFPPGPAGTTVYLNALAAFNAQLAKDAIDYKLAGMALVPNMIPARVTVQAIPAAWRSGAGENWVQVSTLEGGKPVDTFVKAGEPSYWQEFGAPGFHSFIGFVNPDHVKATSAALCATKPGNTANPCPNSVKGVISSLHMDRPPAANLNDSCATNRQGAGPADAACRATFQQTTCYVSLNTIGGTGQNVGYTECDANGNFTLTNIPDGTHELVIWDQWLDQIIAMQAVTLPDATQGHNVTLPHVPVFSWFTRVEQSAYLDLNKNGVRDPGEPGLSKVPLRIRFRDGSVSNFLSTDGNGDAVMNELFPLFNWYVVESDTTRYKGTGVNVAYDAGGKPDTSGRFAGVLNSTETFPLPTSLQVPNAIYQAGKTSRIDPGTTLMEGLQGYINQTAVIDWGKTPYNAGENGGITGLVFYASTRGFDDPRREVQFSWEPAIPRVPVNLYRKTLNADQTTSLVLVDTTTTSSWDDFAASRTNPDGSVVPGINCPGNDPADPFVSATLQGASTKCYDGQHTFNQVQPAVYDGRYRFPSATYLKAQPGGLPPGTYVVEVVPPGGYSIVKEEDKNILIGEVWNPLGQTQFASLGSIFIVPDTATINSSNVAGMGLNFPPCVGALHRVPDFLTLFPDAGQDAPFANQDRPLCDRKEVTLGDQMQATADFQMYTQTPVAAHFVGMMLNDAAAEFDPISPSFGEKAALPNAPIAIRDFNGVEIARVYNDKWGTFNGLAPSTLAANVPNPSGYSPNMLTSCMNDPGPIPDPTGAIDPVTHKVRMVVDPLYNPMFSNFCYVWPYMPGSTVYLDTPVLPTSAYASASSYAPVDCQYPDATPGISRVDGDGVGPWVSGTGAGHTLTIRALGDVMVANPAYAGPTSLGPQTKSPKIKRHYGFGATPGAISINDFAVPASNIRSWSDTTITLTVPGGATTGELSITTANGKKSVDTVTVTIETALASRPPKVVVPQNTYTYDPANPASVDTAYPHPIQDAIDAALPGDLIVLDAGSYPELVTMWKPVRLQGVGAASVVINATKFPNRKLADWRARINALFGIDPIADTVAVNPQIDPLPGQELTGGIVQLEPSALSTEEGAGITVLAKNGSTGSVGCFNRNKPGIVPGFSVATNADSSAKMTPDNVPLVTFKANPAWSNFACSSVKSSIDGVSVTGGDAGGGIYVNGWAHNLQIANNRVFGNAGPFSGGVRIGQPYLEGAVPALEPAVDGSILGYNKNVNIHHNAITTNGMVEGNAAAGATAAGGAGGGVSICSGTDNYKVNYNFICGNFASSDGGGFGHIGLSNNGVISYNQIIFNESYNQTSPQSGGGLVIEGEGATATALGLGSGNVSVDANVIQGNFARAGHGGGIRLQSVNGADVAQGADVTPWRVNVTNNMIVNNVAGWAGAGVSLADTLNSVLTNNTIALNDSTGIVGATFNTTVGGVSTGPTTGVPNPAGISTELTSAALLQAARRNRALGGDLTISSPTIRDNIIWQNRSFFFDGTRGDKNVPKSTVSIIASNNWTEAATHSGAALVPQTSTGQCVGGAKYWDLGVVGDHSPVLTPQQLRLRPTNSVMTGETQALYGGNNIAGTSSTNLFVKAYCNGSQVLPGIQFEPGTPFQPAFNLNAAATLDESGNFVDLHFGPISLYDPAQPAVRNGDYHLAGPGAAGYNVGARTGLNHDFDAQLRPQPRVGGTGVDIGADELTTGNPAQALLNDLLHPGK</sequence>